<name>A0ABQ2VGH1_9PSEU</name>
<evidence type="ECO:0000259" key="1">
    <source>
        <dbReference type="PROSITE" id="PS50075"/>
    </source>
</evidence>
<comment type="caution">
    <text evidence="2">The sequence shown here is derived from an EMBL/GenBank/DDBJ whole genome shotgun (WGS) entry which is preliminary data.</text>
</comment>
<evidence type="ECO:0000313" key="3">
    <source>
        <dbReference type="Proteomes" id="UP000649573"/>
    </source>
</evidence>
<dbReference type="RefSeq" id="WP_189259793.1">
    <property type="nucleotide sequence ID" value="NZ_BMRE01000090.1"/>
</dbReference>
<dbReference type="Pfam" id="PF00550">
    <property type="entry name" value="PP-binding"/>
    <property type="match status" value="1"/>
</dbReference>
<organism evidence="2 3">
    <name type="scientific">Lentzea flava</name>
    <dbReference type="NCBI Taxonomy" id="103732"/>
    <lineage>
        <taxon>Bacteria</taxon>
        <taxon>Bacillati</taxon>
        <taxon>Actinomycetota</taxon>
        <taxon>Actinomycetes</taxon>
        <taxon>Pseudonocardiales</taxon>
        <taxon>Pseudonocardiaceae</taxon>
        <taxon>Lentzea</taxon>
    </lineage>
</organism>
<dbReference type="InterPro" id="IPR009081">
    <property type="entry name" value="PP-bd_ACP"/>
</dbReference>
<gene>
    <name evidence="2" type="ORF">GCM10010178_88540</name>
</gene>
<dbReference type="Gene3D" id="1.10.1200.10">
    <property type="entry name" value="ACP-like"/>
    <property type="match status" value="1"/>
</dbReference>
<reference evidence="3" key="1">
    <citation type="journal article" date="2019" name="Int. J. Syst. Evol. Microbiol.">
        <title>The Global Catalogue of Microorganisms (GCM) 10K type strain sequencing project: providing services to taxonomists for standard genome sequencing and annotation.</title>
        <authorList>
            <consortium name="The Broad Institute Genomics Platform"/>
            <consortium name="The Broad Institute Genome Sequencing Center for Infectious Disease"/>
            <person name="Wu L."/>
            <person name="Ma J."/>
        </authorList>
    </citation>
    <scope>NUCLEOTIDE SEQUENCE [LARGE SCALE GENOMIC DNA]</scope>
    <source>
        <strain evidence="3">JCM 3296</strain>
    </source>
</reference>
<sequence>MLTTTEIKQRIIEAVVDILAGAGEVVTGVSGSDELVALGVSSMLYARMVMKLEAEFGVEVFDSGEQPAHIRTIDDLADTFSRAMV</sequence>
<dbReference type="InterPro" id="IPR036736">
    <property type="entry name" value="ACP-like_sf"/>
</dbReference>
<keyword evidence="3" id="KW-1185">Reference proteome</keyword>
<dbReference type="EMBL" id="BMRE01000090">
    <property type="protein sequence ID" value="GGU84541.1"/>
    <property type="molecule type" value="Genomic_DNA"/>
</dbReference>
<proteinExistence type="predicted"/>
<dbReference type="Proteomes" id="UP000649573">
    <property type="component" value="Unassembled WGS sequence"/>
</dbReference>
<feature type="domain" description="Carrier" evidence="1">
    <location>
        <begin position="5"/>
        <end position="84"/>
    </location>
</feature>
<accession>A0ABQ2VGH1</accession>
<evidence type="ECO:0000313" key="2">
    <source>
        <dbReference type="EMBL" id="GGU84541.1"/>
    </source>
</evidence>
<dbReference type="SUPFAM" id="SSF47336">
    <property type="entry name" value="ACP-like"/>
    <property type="match status" value="1"/>
</dbReference>
<protein>
    <recommendedName>
        <fullName evidence="1">Carrier domain-containing protein</fullName>
    </recommendedName>
</protein>
<dbReference type="PROSITE" id="PS50075">
    <property type="entry name" value="CARRIER"/>
    <property type="match status" value="1"/>
</dbReference>